<sequence length="98" mass="10772">MQLQFTLPQQLINTTAAFSLLSSFVERMKELASETGLAIASMQLDEVRSNGESLKKAKFNVVLPDGSPMHIAAFAHRWEDAILNAIDTCAQQVTYSGK</sequence>
<gene>
    <name evidence="1" type="ORF">SAMN04488132_10776</name>
</gene>
<name>A0A1T4Q0J8_9BACT</name>
<protein>
    <recommendedName>
        <fullName evidence="3">Sigma 54 modulation protein / S30EA ribosomal protein</fullName>
    </recommendedName>
</protein>
<accession>A0A1T4Q0J8</accession>
<proteinExistence type="predicted"/>
<organism evidence="1 2">
    <name type="scientific">Sediminibacterium ginsengisoli</name>
    <dbReference type="NCBI Taxonomy" id="413434"/>
    <lineage>
        <taxon>Bacteria</taxon>
        <taxon>Pseudomonadati</taxon>
        <taxon>Bacteroidota</taxon>
        <taxon>Chitinophagia</taxon>
        <taxon>Chitinophagales</taxon>
        <taxon>Chitinophagaceae</taxon>
        <taxon>Sediminibacterium</taxon>
    </lineage>
</organism>
<evidence type="ECO:0000313" key="1">
    <source>
        <dbReference type="EMBL" id="SJZ97315.1"/>
    </source>
</evidence>
<evidence type="ECO:0000313" key="2">
    <source>
        <dbReference type="Proteomes" id="UP000190888"/>
    </source>
</evidence>
<dbReference type="EMBL" id="FUWH01000007">
    <property type="protein sequence ID" value="SJZ97315.1"/>
    <property type="molecule type" value="Genomic_DNA"/>
</dbReference>
<dbReference type="AlphaFoldDB" id="A0A1T4Q0J8"/>
<dbReference type="RefSeq" id="WP_078831853.1">
    <property type="nucleotide sequence ID" value="NZ_FUWH01000007.1"/>
</dbReference>
<keyword evidence="2" id="KW-1185">Reference proteome</keyword>
<reference evidence="1 2" key="1">
    <citation type="submission" date="2017-02" db="EMBL/GenBank/DDBJ databases">
        <authorList>
            <person name="Peterson S.W."/>
        </authorList>
    </citation>
    <scope>NUCLEOTIDE SEQUENCE [LARGE SCALE GENOMIC DNA]</scope>
    <source>
        <strain evidence="1 2">DSM 22335</strain>
    </source>
</reference>
<dbReference type="Proteomes" id="UP000190888">
    <property type="component" value="Unassembled WGS sequence"/>
</dbReference>
<evidence type="ECO:0008006" key="3">
    <source>
        <dbReference type="Google" id="ProtNLM"/>
    </source>
</evidence>